<evidence type="ECO:0000313" key="2">
    <source>
        <dbReference type="EMBL" id="MDJ1185597.1"/>
    </source>
</evidence>
<dbReference type="SUPFAM" id="SSF52980">
    <property type="entry name" value="Restriction endonuclease-like"/>
    <property type="match status" value="1"/>
</dbReference>
<dbReference type="RefSeq" id="WP_283760237.1">
    <property type="nucleotide sequence ID" value="NZ_JAQOSQ010000041.1"/>
</dbReference>
<dbReference type="InterPro" id="IPR011335">
    <property type="entry name" value="Restrct_endonuc-II-like"/>
</dbReference>
<dbReference type="PANTHER" id="PTHR47152">
    <property type="entry name" value="SLR2084 PROTEIN-RELATED"/>
    <property type="match status" value="1"/>
</dbReference>
<accession>A0ABT7C2B6</accession>
<keyword evidence="2" id="KW-0378">Hydrolase</keyword>
<gene>
    <name evidence="2" type="ORF">PMH09_20645</name>
</gene>
<dbReference type="InterPro" id="IPR008538">
    <property type="entry name" value="Uma2"/>
</dbReference>
<dbReference type="InterPro" id="IPR012296">
    <property type="entry name" value="Nuclease_put_TT1808"/>
</dbReference>
<comment type="caution">
    <text evidence="2">The sequence shown here is derived from an EMBL/GenBank/DDBJ whole genome shotgun (WGS) entry which is preliminary data.</text>
</comment>
<evidence type="ECO:0000313" key="3">
    <source>
        <dbReference type="Proteomes" id="UP001232992"/>
    </source>
</evidence>
<dbReference type="Pfam" id="PF05685">
    <property type="entry name" value="Uma2"/>
    <property type="match status" value="1"/>
</dbReference>
<reference evidence="2 3" key="1">
    <citation type="submission" date="2023-01" db="EMBL/GenBank/DDBJ databases">
        <title>Novel diversity within Roseofilum (Cyanobacteria; Desertifilaceae) from marine benthic mats with descriptions of four novel species.</title>
        <authorList>
            <person name="Wang Y."/>
            <person name="Berthold D.E."/>
            <person name="Hu J."/>
            <person name="Lefler F.W."/>
            <person name="Laughinghouse H.D. IV."/>
        </authorList>
    </citation>
    <scope>NUCLEOTIDE SEQUENCE [LARGE SCALE GENOMIC DNA]</scope>
    <source>
        <strain evidence="2 3">BLCC-M143</strain>
    </source>
</reference>
<sequence length="216" mass="24765">MVALQSNYRDILPGERVILYNISWSEFEDLLQEFDEHPGTRLAYDNGQLEIMVPLPEHEDAKEIISDLIKVLLEELDIEFRALGSTTFKKLGIKGLEPDQCFYIEHEAEIRGKKRLDLTVDPPPDLAIEIEVTSRTHPEIYAALGVPELWRFTKGTLQINILENGQYREVAESPTFPGLLLAEVLANCLAQSNLEGRNHAVKEFRHWIREREQLGC</sequence>
<organism evidence="2 3">
    <name type="scientific">Roseofilum casamattae BLCC-M143</name>
    <dbReference type="NCBI Taxonomy" id="3022442"/>
    <lineage>
        <taxon>Bacteria</taxon>
        <taxon>Bacillati</taxon>
        <taxon>Cyanobacteriota</taxon>
        <taxon>Cyanophyceae</taxon>
        <taxon>Desertifilales</taxon>
        <taxon>Desertifilaceae</taxon>
        <taxon>Roseofilum</taxon>
        <taxon>Roseofilum casamattae</taxon>
    </lineage>
</organism>
<dbReference type="PANTHER" id="PTHR47152:SF1">
    <property type="entry name" value="SLL1186 PROTEIN"/>
    <property type="match status" value="1"/>
</dbReference>
<dbReference type="GO" id="GO:0004519">
    <property type="term" value="F:endonuclease activity"/>
    <property type="evidence" value="ECO:0007669"/>
    <property type="project" value="UniProtKB-KW"/>
</dbReference>
<keyword evidence="2" id="KW-0540">Nuclease</keyword>
<keyword evidence="2" id="KW-0255">Endonuclease</keyword>
<protein>
    <submittedName>
        <fullName evidence="2">Uma2 family endonuclease</fullName>
    </submittedName>
</protein>
<feature type="domain" description="Putative restriction endonuclease" evidence="1">
    <location>
        <begin position="24"/>
        <end position="174"/>
    </location>
</feature>
<name>A0ABT7C2B6_9CYAN</name>
<keyword evidence="3" id="KW-1185">Reference proteome</keyword>
<dbReference type="Proteomes" id="UP001232992">
    <property type="component" value="Unassembled WGS sequence"/>
</dbReference>
<evidence type="ECO:0000259" key="1">
    <source>
        <dbReference type="Pfam" id="PF05685"/>
    </source>
</evidence>
<dbReference type="Gene3D" id="3.90.1570.10">
    <property type="entry name" value="tt1808, chain A"/>
    <property type="match status" value="1"/>
</dbReference>
<proteinExistence type="predicted"/>
<dbReference type="CDD" id="cd06260">
    <property type="entry name" value="DUF820-like"/>
    <property type="match status" value="1"/>
</dbReference>
<dbReference type="EMBL" id="JAQOSQ010000041">
    <property type="protein sequence ID" value="MDJ1185597.1"/>
    <property type="molecule type" value="Genomic_DNA"/>
</dbReference>